<evidence type="ECO:0000313" key="2">
    <source>
        <dbReference type="EMBL" id="EGC17511.1"/>
    </source>
</evidence>
<dbReference type="STRING" id="888741.HMPREF9098_0837"/>
<dbReference type="RefSeq" id="WP_003782144.1">
    <property type="nucleotide sequence ID" value="NZ_GL870929.1"/>
</dbReference>
<keyword evidence="1" id="KW-0812">Transmembrane</keyword>
<protein>
    <submittedName>
        <fullName evidence="2">Uncharacterized protein</fullName>
    </submittedName>
</protein>
<organism evidence="2 3">
    <name type="scientific">Kingella denitrificans ATCC 33394</name>
    <dbReference type="NCBI Taxonomy" id="888741"/>
    <lineage>
        <taxon>Bacteria</taxon>
        <taxon>Pseudomonadati</taxon>
        <taxon>Pseudomonadota</taxon>
        <taxon>Betaproteobacteria</taxon>
        <taxon>Neisseriales</taxon>
        <taxon>Neisseriaceae</taxon>
        <taxon>Kingella</taxon>
    </lineage>
</organism>
<feature type="transmembrane region" description="Helical" evidence="1">
    <location>
        <begin position="12"/>
        <end position="36"/>
    </location>
</feature>
<name>F0EYA3_9NEIS</name>
<keyword evidence="3" id="KW-1185">Reference proteome</keyword>
<feature type="transmembrane region" description="Helical" evidence="1">
    <location>
        <begin position="48"/>
        <end position="68"/>
    </location>
</feature>
<dbReference type="HOGENOM" id="CLU_2193422_0_0_4"/>
<comment type="caution">
    <text evidence="2">The sequence shown here is derived from an EMBL/GenBank/DDBJ whole genome shotgun (WGS) entry which is preliminary data.</text>
</comment>
<dbReference type="Proteomes" id="UP000004088">
    <property type="component" value="Unassembled WGS sequence"/>
</dbReference>
<accession>F0EYA3</accession>
<gene>
    <name evidence="2" type="ORF">HMPREF9098_0837</name>
</gene>
<evidence type="ECO:0000256" key="1">
    <source>
        <dbReference type="SAM" id="Phobius"/>
    </source>
</evidence>
<evidence type="ECO:0000313" key="3">
    <source>
        <dbReference type="Proteomes" id="UP000004088"/>
    </source>
</evidence>
<proteinExistence type="predicted"/>
<keyword evidence="1" id="KW-0472">Membrane</keyword>
<reference evidence="2 3" key="1">
    <citation type="submission" date="2011-01" db="EMBL/GenBank/DDBJ databases">
        <authorList>
            <person name="Muzny D."/>
            <person name="Qin X."/>
            <person name="Deng J."/>
            <person name="Jiang H."/>
            <person name="Liu Y."/>
            <person name="Qu J."/>
            <person name="Song X.-Z."/>
            <person name="Zhang L."/>
            <person name="Thornton R."/>
            <person name="Coyle M."/>
            <person name="Francisco L."/>
            <person name="Jackson L."/>
            <person name="Javaid M."/>
            <person name="Korchina V."/>
            <person name="Kovar C."/>
            <person name="Mata R."/>
            <person name="Mathew T."/>
            <person name="Ngo R."/>
            <person name="Nguyen L."/>
            <person name="Nguyen N."/>
            <person name="Okwuonu G."/>
            <person name="Ongeri F."/>
            <person name="Pham C."/>
            <person name="Simmons D."/>
            <person name="Wilczek-Boney K."/>
            <person name="Hale W."/>
            <person name="Jakkamsetti A."/>
            <person name="Pham P."/>
            <person name="Ruth R."/>
            <person name="San Lucas F."/>
            <person name="Warren J."/>
            <person name="Zhang J."/>
            <person name="Zhao Z."/>
            <person name="Zhou C."/>
            <person name="Zhu D."/>
            <person name="Lee S."/>
            <person name="Bess C."/>
            <person name="Blankenburg K."/>
            <person name="Forbes L."/>
            <person name="Fu Q."/>
            <person name="Gubbala S."/>
            <person name="Hirani K."/>
            <person name="Jayaseelan J.C."/>
            <person name="Lara F."/>
            <person name="Munidasa M."/>
            <person name="Palculict T."/>
            <person name="Patil S."/>
            <person name="Pu L.-L."/>
            <person name="Saada N."/>
            <person name="Tang L."/>
            <person name="Weissenberger G."/>
            <person name="Zhu Y."/>
            <person name="Hemphill L."/>
            <person name="Shang Y."/>
            <person name="Youmans B."/>
            <person name="Ayvaz T."/>
            <person name="Ross M."/>
            <person name="Santibanez J."/>
            <person name="Aqrawi P."/>
            <person name="Gross S."/>
            <person name="Joshi V."/>
            <person name="Fowler G."/>
            <person name="Nazareth L."/>
            <person name="Reid J."/>
            <person name="Worley K."/>
            <person name="Petrosino J."/>
            <person name="Highlander S."/>
            <person name="Gibbs R."/>
        </authorList>
    </citation>
    <scope>NUCLEOTIDE SEQUENCE [LARGE SCALE GENOMIC DNA]</scope>
    <source>
        <strain evidence="2 3">ATCC 33394</strain>
    </source>
</reference>
<sequence length="108" mass="11750">MQLKIMNLFKRIYQISGITAVAAMLVSVPIVIWAVVTQTSVPDSPAAMHILNIAGCLFFVCTPLSFLAEAADKTLHKQPLPWLTLLNLIAVMFALGLILGMGWVVSLK</sequence>
<keyword evidence="1" id="KW-1133">Transmembrane helix</keyword>
<dbReference type="AlphaFoldDB" id="F0EYA3"/>
<feature type="transmembrane region" description="Helical" evidence="1">
    <location>
        <begin position="80"/>
        <end position="105"/>
    </location>
</feature>
<dbReference type="EMBL" id="AEWV01000015">
    <property type="protein sequence ID" value="EGC17511.1"/>
    <property type="molecule type" value="Genomic_DNA"/>
</dbReference>